<evidence type="ECO:0000256" key="1">
    <source>
        <dbReference type="SAM" id="MobiDB-lite"/>
    </source>
</evidence>
<dbReference type="Proteomes" id="UP000176185">
    <property type="component" value="Unassembled WGS sequence"/>
</dbReference>
<evidence type="ECO:0000313" key="2">
    <source>
        <dbReference type="EMBL" id="OGC80366.1"/>
    </source>
</evidence>
<accession>A0A1F4XFI1</accession>
<dbReference type="AlphaFoldDB" id="A0A1F4XFI1"/>
<reference evidence="2 3" key="1">
    <citation type="journal article" date="2016" name="Nat. Commun.">
        <title>Thousands of microbial genomes shed light on interconnected biogeochemical processes in an aquifer system.</title>
        <authorList>
            <person name="Anantharaman K."/>
            <person name="Brown C.T."/>
            <person name="Hug L.A."/>
            <person name="Sharon I."/>
            <person name="Castelle C.J."/>
            <person name="Probst A.J."/>
            <person name="Thomas B.C."/>
            <person name="Singh A."/>
            <person name="Wilkins M.J."/>
            <person name="Karaoz U."/>
            <person name="Brodie E.L."/>
            <person name="Williams K.H."/>
            <person name="Hubbard S.S."/>
            <person name="Banfield J.F."/>
        </authorList>
    </citation>
    <scope>NUCLEOTIDE SEQUENCE [LARGE SCALE GENOMIC DNA]</scope>
</reference>
<protein>
    <submittedName>
        <fullName evidence="2">Uncharacterized protein</fullName>
    </submittedName>
</protein>
<dbReference type="STRING" id="1797243.A2943_01235"/>
<comment type="caution">
    <text evidence="2">The sequence shown here is derived from an EMBL/GenBank/DDBJ whole genome shotgun (WGS) entry which is preliminary data.</text>
</comment>
<name>A0A1F4XFI1_9BACT</name>
<gene>
    <name evidence="2" type="ORF">A2943_01235</name>
</gene>
<feature type="compositionally biased region" description="Pro residues" evidence="1">
    <location>
        <begin position="116"/>
        <end position="144"/>
    </location>
</feature>
<dbReference type="PRINTS" id="PR01217">
    <property type="entry name" value="PRICHEXTENSN"/>
</dbReference>
<dbReference type="EMBL" id="MEWX01000025">
    <property type="protein sequence ID" value="OGC80366.1"/>
    <property type="molecule type" value="Genomic_DNA"/>
</dbReference>
<feature type="region of interest" description="Disordered" evidence="1">
    <location>
        <begin position="107"/>
        <end position="221"/>
    </location>
</feature>
<organism evidence="2 3">
    <name type="scientific">Candidatus Adlerbacteria bacterium RIFCSPLOWO2_01_FULL_51_16</name>
    <dbReference type="NCBI Taxonomy" id="1797243"/>
    <lineage>
        <taxon>Bacteria</taxon>
        <taxon>Candidatus Adleribacteriota</taxon>
    </lineage>
</organism>
<proteinExistence type="predicted"/>
<evidence type="ECO:0000313" key="3">
    <source>
        <dbReference type="Proteomes" id="UP000176185"/>
    </source>
</evidence>
<sequence>MESETQKQIEERLGELPEDVRLAILSADFEKKVQTVGAKYNLHIDQLEVLGDETMLIMLGFADPSTFAANIEKQVRVSTDQAHKIGAEITEQIFLPIRESMKKFMEGRAKEAPIVSAPPPPSTPTPKPVPPPSAPPKPTPPPAPAGQSPLGGAKPAVAPTAPIAPMPPIMQQAQIMLSEKTVSKLPEKLQTGKTAPQPPAASSGQTKPPPYKADPYREPPE</sequence>